<proteinExistence type="predicted"/>
<dbReference type="NCBIfam" id="TIGR04183">
    <property type="entry name" value="Por_Secre_tail"/>
    <property type="match status" value="1"/>
</dbReference>
<dbReference type="InterPro" id="IPR026444">
    <property type="entry name" value="Secre_tail"/>
</dbReference>
<reference evidence="1 2" key="1">
    <citation type="journal article" date="2019" name="Nat. Microbiol.">
        <title>Mediterranean grassland soil C-N compound turnover is dependent on rainfall and depth, and is mediated by genomically divergent microorganisms.</title>
        <authorList>
            <person name="Diamond S."/>
            <person name="Andeer P.F."/>
            <person name="Li Z."/>
            <person name="Crits-Christoph A."/>
            <person name="Burstein D."/>
            <person name="Anantharaman K."/>
            <person name="Lane K.R."/>
            <person name="Thomas B.C."/>
            <person name="Pan C."/>
            <person name="Northen T.R."/>
            <person name="Banfield J.F."/>
        </authorList>
    </citation>
    <scope>NUCLEOTIDE SEQUENCE [LARGE SCALE GENOMIC DNA]</scope>
    <source>
        <strain evidence="1">WS_10</strain>
    </source>
</reference>
<dbReference type="EMBL" id="VBPA01000085">
    <property type="protein sequence ID" value="TMQ71996.1"/>
    <property type="molecule type" value="Genomic_DNA"/>
</dbReference>
<evidence type="ECO:0000313" key="2">
    <source>
        <dbReference type="Proteomes" id="UP000319836"/>
    </source>
</evidence>
<organism evidence="1 2">
    <name type="scientific">Eiseniibacteriota bacterium</name>
    <dbReference type="NCBI Taxonomy" id="2212470"/>
    <lineage>
        <taxon>Bacteria</taxon>
        <taxon>Candidatus Eiseniibacteriota</taxon>
    </lineage>
</organism>
<accession>A0A538U7X5</accession>
<comment type="caution">
    <text evidence="1">The sequence shown here is derived from an EMBL/GenBank/DDBJ whole genome shotgun (WGS) entry which is preliminary data.</text>
</comment>
<dbReference type="Proteomes" id="UP000319836">
    <property type="component" value="Unassembled WGS sequence"/>
</dbReference>
<protein>
    <submittedName>
        <fullName evidence="1">T9SS type A sorting domain-containing protein</fullName>
    </submittedName>
</protein>
<name>A0A538U7X5_UNCEI</name>
<evidence type="ECO:0000313" key="1">
    <source>
        <dbReference type="EMBL" id="TMQ71996.1"/>
    </source>
</evidence>
<sequence>MSMTVILSLHGSAMAFGPDAAASVASRISTVLPMTAGWDPSWNVALAAAVEASAVAEEDAADPEAVARTHRWDAARASADATPGPADAVGGLAPFALAESYVRLEMAFSSRDAAGAIDAAATLATHASDLADPFLVTAPDPAEVDGARALWSDATTPATLAPPATADETVIDPVAAAMALARESAALRPAIEDAVARGEGAAVDRMRDERLSAALALAGRLTLQAWRRAGSPDLGAATPNPGEAWVRPNPARAGATLLFDAVSAGSARLELFDVSGRRVGERSITLTAPGPQRVPLDGPGSGSRPAGVYLARVTQGDRVATARFIQAR</sequence>
<gene>
    <name evidence="1" type="ORF">E6K80_03960</name>
</gene>
<dbReference type="AlphaFoldDB" id="A0A538U7X5"/>